<protein>
    <submittedName>
        <fullName evidence="10">Uncharacterized protein</fullName>
    </submittedName>
</protein>
<accession>W9C859</accession>
<evidence type="ECO:0000256" key="4">
    <source>
        <dbReference type="ARBA" id="ARBA00022519"/>
    </source>
</evidence>
<feature type="transmembrane region" description="Helical" evidence="9">
    <location>
        <begin position="22"/>
        <end position="45"/>
    </location>
</feature>
<dbReference type="InterPro" id="IPR007272">
    <property type="entry name" value="Sulf_transp_TsuA/YedE"/>
</dbReference>
<feature type="transmembrane region" description="Helical" evidence="9">
    <location>
        <begin position="390"/>
        <end position="413"/>
    </location>
</feature>
<keyword evidence="6 9" id="KW-1133">Transmembrane helix</keyword>
<name>W9C859_SCLBF</name>
<evidence type="ECO:0000256" key="3">
    <source>
        <dbReference type="ARBA" id="ARBA00022475"/>
    </source>
</evidence>
<feature type="compositionally biased region" description="Low complexity" evidence="8">
    <location>
        <begin position="285"/>
        <end position="300"/>
    </location>
</feature>
<evidence type="ECO:0000256" key="1">
    <source>
        <dbReference type="ARBA" id="ARBA00004429"/>
    </source>
</evidence>
<dbReference type="Pfam" id="PF04143">
    <property type="entry name" value="Sulf_transp"/>
    <property type="match status" value="1"/>
</dbReference>
<organism evidence="10 11">
    <name type="scientific">Sclerotinia borealis (strain F-4128)</name>
    <dbReference type="NCBI Taxonomy" id="1432307"/>
    <lineage>
        <taxon>Eukaryota</taxon>
        <taxon>Fungi</taxon>
        <taxon>Dikarya</taxon>
        <taxon>Ascomycota</taxon>
        <taxon>Pezizomycotina</taxon>
        <taxon>Leotiomycetes</taxon>
        <taxon>Helotiales</taxon>
        <taxon>Sclerotiniaceae</taxon>
        <taxon>Sclerotinia</taxon>
    </lineage>
</organism>
<dbReference type="STRING" id="1432307.W9C859"/>
<reference evidence="10 11" key="1">
    <citation type="journal article" date="2014" name="Genome Announc.">
        <title>Draft genome sequence of Sclerotinia borealis, a psychrophilic plant pathogenic fungus.</title>
        <authorList>
            <person name="Mardanov A.V."/>
            <person name="Beletsky A.V."/>
            <person name="Kadnikov V.V."/>
            <person name="Ignatov A.N."/>
            <person name="Ravin N.V."/>
        </authorList>
    </citation>
    <scope>NUCLEOTIDE SEQUENCE [LARGE SCALE GENOMIC DNA]</scope>
    <source>
        <strain evidence="11">F-4157</strain>
    </source>
</reference>
<sequence length="415" mass="42767">MVIIEDQTLAMISISTTGARSVLSGALFGAALTAAGVYSPTVIISQMKLESFHMLKVFLSASATSAAIFLLAHRLSPALAPPRQPSSLSLFPYDGNLIGGLLLGIGMALTGACPGTVLPQIVTGYRSGYFAFIGGVIGGILYSKIRPLIRRSSPTCSTPSSSAGPPSINDPKPTLYQKLDPKADEIKAVYIYQNFCWGIILLASWLSKSQEQSFLRPTWGGICIGGAQGASLWLTGNTLGTSAAYEQVGDLFWWGVERMRGVDGTFLTLMTGLKGYENGNGNGHADANALANGNGNGNSALKSPPPSTSTPTPTPTPKPRPSIRANLFTLGILLGSYLLSQTLTLPLPSSSSPSPISIPIPHALLGGIAMVLGARIAGGCTSGHGISGMSLLSVSSIVSVGAMFGGGIVWGSLGG</sequence>
<comment type="caution">
    <text evidence="10">The sequence shown here is derived from an EMBL/GenBank/DDBJ whole genome shotgun (WGS) entry which is preliminary data.</text>
</comment>
<evidence type="ECO:0000256" key="8">
    <source>
        <dbReference type="SAM" id="MobiDB-lite"/>
    </source>
</evidence>
<gene>
    <name evidence="10" type="ORF">SBOR_8868</name>
</gene>
<evidence type="ECO:0000256" key="5">
    <source>
        <dbReference type="ARBA" id="ARBA00022692"/>
    </source>
</evidence>
<evidence type="ECO:0000256" key="2">
    <source>
        <dbReference type="ARBA" id="ARBA00022448"/>
    </source>
</evidence>
<keyword evidence="5 9" id="KW-0812">Transmembrane</keyword>
<dbReference type="PANTHER" id="PTHR30574:SF1">
    <property type="entry name" value="SULPHUR TRANSPORT DOMAIN-CONTAINING PROTEIN"/>
    <property type="match status" value="1"/>
</dbReference>
<feature type="region of interest" description="Disordered" evidence="8">
    <location>
        <begin position="285"/>
        <end position="321"/>
    </location>
</feature>
<feature type="transmembrane region" description="Helical" evidence="9">
    <location>
        <begin position="129"/>
        <end position="145"/>
    </location>
</feature>
<feature type="compositionally biased region" description="Low complexity" evidence="8">
    <location>
        <begin position="153"/>
        <end position="167"/>
    </location>
</feature>
<keyword evidence="3" id="KW-1003">Cell membrane</keyword>
<feature type="compositionally biased region" description="Pro residues" evidence="8">
    <location>
        <begin position="303"/>
        <end position="320"/>
    </location>
</feature>
<feature type="transmembrane region" description="Helical" evidence="9">
    <location>
        <begin position="360"/>
        <end position="378"/>
    </location>
</feature>
<evidence type="ECO:0000256" key="9">
    <source>
        <dbReference type="SAM" id="Phobius"/>
    </source>
</evidence>
<keyword evidence="11" id="KW-1185">Reference proteome</keyword>
<feature type="transmembrane region" description="Helical" evidence="9">
    <location>
        <begin position="57"/>
        <end position="76"/>
    </location>
</feature>
<dbReference type="PANTHER" id="PTHR30574">
    <property type="entry name" value="INNER MEMBRANE PROTEIN YEDE"/>
    <property type="match status" value="1"/>
</dbReference>
<keyword evidence="2" id="KW-0813">Transport</keyword>
<proteinExistence type="predicted"/>
<feature type="transmembrane region" description="Helical" evidence="9">
    <location>
        <begin position="96"/>
        <end position="117"/>
    </location>
</feature>
<dbReference type="EMBL" id="AYSA01000580">
    <property type="protein sequence ID" value="ESZ90755.1"/>
    <property type="molecule type" value="Genomic_DNA"/>
</dbReference>
<dbReference type="GO" id="GO:0005886">
    <property type="term" value="C:plasma membrane"/>
    <property type="evidence" value="ECO:0007669"/>
    <property type="project" value="UniProtKB-SubCell"/>
</dbReference>
<feature type="transmembrane region" description="Helical" evidence="9">
    <location>
        <begin position="323"/>
        <end position="340"/>
    </location>
</feature>
<dbReference type="AlphaFoldDB" id="W9C859"/>
<keyword evidence="7 9" id="KW-0472">Membrane</keyword>
<keyword evidence="4" id="KW-0997">Cell inner membrane</keyword>
<dbReference type="HOGENOM" id="CLU_053006_0_0_1"/>
<dbReference type="Proteomes" id="UP000019487">
    <property type="component" value="Unassembled WGS sequence"/>
</dbReference>
<feature type="region of interest" description="Disordered" evidence="8">
    <location>
        <begin position="153"/>
        <end position="172"/>
    </location>
</feature>
<evidence type="ECO:0000313" key="11">
    <source>
        <dbReference type="Proteomes" id="UP000019487"/>
    </source>
</evidence>
<evidence type="ECO:0000256" key="6">
    <source>
        <dbReference type="ARBA" id="ARBA00022989"/>
    </source>
</evidence>
<evidence type="ECO:0000313" key="10">
    <source>
        <dbReference type="EMBL" id="ESZ90755.1"/>
    </source>
</evidence>
<dbReference type="OrthoDB" id="10254418at2759"/>
<comment type="subcellular location">
    <subcellularLocation>
        <location evidence="1">Cell inner membrane</location>
        <topology evidence="1">Multi-pass membrane protein</topology>
    </subcellularLocation>
</comment>
<evidence type="ECO:0000256" key="7">
    <source>
        <dbReference type="ARBA" id="ARBA00023136"/>
    </source>
</evidence>